<keyword evidence="1" id="KW-0812">Transmembrane</keyword>
<organism evidence="2 3">
    <name type="scientific">Bugula neritina</name>
    <name type="common">Brown bryozoan</name>
    <name type="synonym">Sertularia neritina</name>
    <dbReference type="NCBI Taxonomy" id="10212"/>
    <lineage>
        <taxon>Eukaryota</taxon>
        <taxon>Metazoa</taxon>
        <taxon>Spiralia</taxon>
        <taxon>Lophotrochozoa</taxon>
        <taxon>Bryozoa</taxon>
        <taxon>Gymnolaemata</taxon>
        <taxon>Cheilostomatida</taxon>
        <taxon>Flustrina</taxon>
        <taxon>Buguloidea</taxon>
        <taxon>Bugulidae</taxon>
        <taxon>Bugula</taxon>
    </lineage>
</organism>
<name>A0A7J7KRQ8_BUGNE</name>
<dbReference type="EMBL" id="VXIV02000098">
    <property type="protein sequence ID" value="KAF6040827.1"/>
    <property type="molecule type" value="Genomic_DNA"/>
</dbReference>
<protein>
    <submittedName>
        <fullName evidence="2">Uncharacterized protein</fullName>
    </submittedName>
</protein>
<keyword evidence="1" id="KW-0472">Membrane</keyword>
<proteinExistence type="predicted"/>
<comment type="caution">
    <text evidence="2">The sequence shown here is derived from an EMBL/GenBank/DDBJ whole genome shotgun (WGS) entry which is preliminary data.</text>
</comment>
<dbReference type="OrthoDB" id="10529119at2759"/>
<evidence type="ECO:0000256" key="1">
    <source>
        <dbReference type="SAM" id="Phobius"/>
    </source>
</evidence>
<feature type="transmembrane region" description="Helical" evidence="1">
    <location>
        <begin position="51"/>
        <end position="73"/>
    </location>
</feature>
<sequence>MIFLSFQTGLSFVRVAVVCAILERISGFDPSSGTTDPRYLKLLTVPSFSPLTFMSVLMPSVLLVISLVFSALLSMPYAAEVVSNHSTSLASTCSSPASPSMSSAKCKLVIVLPPMLTVPLCSSSPSVMILSKKMLKRDGESKQPCLTLTVVPNQSPMLPLR</sequence>
<keyword evidence="3" id="KW-1185">Reference proteome</keyword>
<accession>A0A7J7KRQ8</accession>
<evidence type="ECO:0000313" key="3">
    <source>
        <dbReference type="Proteomes" id="UP000593567"/>
    </source>
</evidence>
<keyword evidence="1" id="KW-1133">Transmembrane helix</keyword>
<gene>
    <name evidence="2" type="ORF">EB796_000860</name>
</gene>
<dbReference type="Proteomes" id="UP000593567">
    <property type="component" value="Unassembled WGS sequence"/>
</dbReference>
<evidence type="ECO:0000313" key="2">
    <source>
        <dbReference type="EMBL" id="KAF6040827.1"/>
    </source>
</evidence>
<dbReference type="AlphaFoldDB" id="A0A7J7KRQ8"/>
<reference evidence="2" key="1">
    <citation type="submission" date="2020-06" db="EMBL/GenBank/DDBJ databases">
        <title>Draft genome of Bugula neritina, a colonial animal packing powerful symbionts and potential medicines.</title>
        <authorList>
            <person name="Rayko M."/>
        </authorList>
    </citation>
    <scope>NUCLEOTIDE SEQUENCE [LARGE SCALE GENOMIC DNA]</scope>
    <source>
        <strain evidence="2">Kwan_BN1</strain>
    </source>
</reference>